<organism evidence="1">
    <name type="scientific">marine metagenome</name>
    <dbReference type="NCBI Taxonomy" id="408172"/>
    <lineage>
        <taxon>unclassified sequences</taxon>
        <taxon>metagenomes</taxon>
        <taxon>ecological metagenomes</taxon>
    </lineage>
</organism>
<feature type="non-terminal residue" evidence="1">
    <location>
        <position position="1"/>
    </location>
</feature>
<name>A0A382TS62_9ZZZZ</name>
<reference evidence="1" key="1">
    <citation type="submission" date="2018-05" db="EMBL/GenBank/DDBJ databases">
        <authorList>
            <person name="Lanie J.A."/>
            <person name="Ng W.-L."/>
            <person name="Kazmierczak K.M."/>
            <person name="Andrzejewski T.M."/>
            <person name="Davidsen T.M."/>
            <person name="Wayne K.J."/>
            <person name="Tettelin H."/>
            <person name="Glass J.I."/>
            <person name="Rusch D."/>
            <person name="Podicherti R."/>
            <person name="Tsui H.-C.T."/>
            <person name="Winkler M.E."/>
        </authorList>
    </citation>
    <scope>NUCLEOTIDE SEQUENCE</scope>
</reference>
<protein>
    <submittedName>
        <fullName evidence="1">Uncharacterized protein</fullName>
    </submittedName>
</protein>
<gene>
    <name evidence="1" type="ORF">METZ01_LOCUS377753</name>
</gene>
<evidence type="ECO:0000313" key="1">
    <source>
        <dbReference type="EMBL" id="SVD24899.1"/>
    </source>
</evidence>
<dbReference type="EMBL" id="UINC01138759">
    <property type="protein sequence ID" value="SVD24899.1"/>
    <property type="molecule type" value="Genomic_DNA"/>
</dbReference>
<sequence>VRHHDLIRIQIENRLYERLVLEAVEYAILSLPYTINRMELKETSTRI</sequence>
<accession>A0A382TS62</accession>
<dbReference type="AlphaFoldDB" id="A0A382TS62"/>
<feature type="non-terminal residue" evidence="1">
    <location>
        <position position="47"/>
    </location>
</feature>
<proteinExistence type="predicted"/>